<sequence>MGGEETTATAISRLQDRIPASLYEVAWQYSLFDWLDAAQSSALDWDLAPEHLAFLTPRAKSGLFGEGDSLITVYADLSDPANPALGSSDDGRPVTLSTYTEADRFRVGHSYPEGKTSSMTDYSITTHKSADAHHIAGLRDDAWGTNNIQDRFTDWAQSEYAETVREEASDADAAILDTLAALGDDSEAMDALASAFLELVGDEDEELDALITVAVRLPGEDNYKLPGEVSVLNEVMRAKKAARLENISVDDASGDGTGYVTDEPGRVTGGSPGLFGMFGKKQREHFPDLDTDGSSAWRTRPLSFDVAAAVAMAGSLFDDFYRGLGSSRRLYVLPYLAARRDEVDTETFEWFHEEVYGAIQSAEGGSDGNFDNVLENVIRKARLNNDPDAPSADDIDMSFGDTNRANWDLVRIAVVHQVTGNPDRVYFDTLDGLSPAAALEDTHNEVTESAPFRNDGIFAANPSPDSSPLLGRALPLTRYILYGGYFQRTTEPTRSSREASETPGAGDADDSRMQRVRRLLTETRLDARGLLEEYLHQLVQEQRERFAEESEYIAFPTREVVEQYVQLRALTRADAIDTTDTLQFSTTEMPDEFKDRDDRLEQFLKNHDALSGDPEKAVFLLGGLIGRISAYQSREGISSTLIRRYPVDYLTKQTAVEVTKEVLQMNNSYGEADERRSYWTNSRYTDKLPDLMLSAKPNTWSLSEAELQWLYSLGIAYGLNDTSLSEEDESADENSAEIETEA</sequence>
<feature type="region of interest" description="Disordered" evidence="1">
    <location>
        <begin position="490"/>
        <end position="512"/>
    </location>
</feature>
<reference evidence="2" key="1">
    <citation type="submission" date="2021-07" db="EMBL/GenBank/DDBJ databases">
        <title>Studies on halocins as antimicrobial molecules from haloarchaea.</title>
        <authorList>
            <person name="Kumar S."/>
            <person name="Khare S.K."/>
        </authorList>
    </citation>
    <scope>NUCLEOTIDE SEQUENCE</scope>
    <source>
        <strain evidence="2">NCIM 5678</strain>
        <plasmid evidence="2">pHl5678-2</plasmid>
    </source>
</reference>
<organism evidence="2 3">
    <name type="scientific">Haloferax larsenii</name>
    <dbReference type="NCBI Taxonomy" id="302484"/>
    <lineage>
        <taxon>Archaea</taxon>
        <taxon>Methanobacteriati</taxon>
        <taxon>Methanobacteriota</taxon>
        <taxon>Stenosarchaea group</taxon>
        <taxon>Halobacteria</taxon>
        <taxon>Halobacteriales</taxon>
        <taxon>Haloferacaceae</taxon>
        <taxon>Haloferax</taxon>
    </lineage>
</organism>
<accession>A0ABY5RIS0</accession>
<name>A0ABY5RIS0_HALLR</name>
<protein>
    <recommendedName>
        <fullName evidence="4">CRISPR-associated protein, Csh1 family</fullName>
    </recommendedName>
</protein>
<proteinExistence type="predicted"/>
<geneLocation type="plasmid" evidence="2 3">
    <name>pHl5678-2</name>
</geneLocation>
<gene>
    <name evidence="2" type="ORF">KU306_18190</name>
</gene>
<dbReference type="RefSeq" id="WP_258303686.1">
    <property type="nucleotide sequence ID" value="NZ_CP078065.1"/>
</dbReference>
<evidence type="ECO:0000313" key="2">
    <source>
        <dbReference type="EMBL" id="UVE52259.1"/>
    </source>
</evidence>
<dbReference type="EMBL" id="CP078065">
    <property type="protein sequence ID" value="UVE52259.1"/>
    <property type="molecule type" value="Genomic_DNA"/>
</dbReference>
<keyword evidence="3" id="KW-1185">Reference proteome</keyword>
<dbReference type="GeneID" id="74530890"/>
<keyword evidence="2" id="KW-0614">Plasmid</keyword>
<evidence type="ECO:0000313" key="3">
    <source>
        <dbReference type="Proteomes" id="UP001058330"/>
    </source>
</evidence>
<evidence type="ECO:0000256" key="1">
    <source>
        <dbReference type="SAM" id="MobiDB-lite"/>
    </source>
</evidence>
<dbReference type="Proteomes" id="UP001058330">
    <property type="component" value="Plasmid pHl5678-2"/>
</dbReference>
<evidence type="ECO:0008006" key="4">
    <source>
        <dbReference type="Google" id="ProtNLM"/>
    </source>
</evidence>
<dbReference type="Pfam" id="PF09484">
    <property type="entry name" value="Cas_TM1802"/>
    <property type="match status" value="1"/>
</dbReference>
<dbReference type="InterPro" id="IPR013389">
    <property type="entry name" value="CRISPR-assoc_prot_Cas8b"/>
</dbReference>